<protein>
    <submittedName>
        <fullName evidence="1">Uncharacterized protein</fullName>
    </submittedName>
</protein>
<evidence type="ECO:0000313" key="2">
    <source>
        <dbReference type="Proteomes" id="UP001497700"/>
    </source>
</evidence>
<accession>A0ACB9Z6H6</accession>
<reference evidence="1 2" key="1">
    <citation type="journal article" date="2022" name="New Phytol.">
        <title>Ecological generalism drives hyperdiversity of secondary metabolite gene clusters in xylarialean endophytes.</title>
        <authorList>
            <person name="Franco M.E.E."/>
            <person name="Wisecaver J.H."/>
            <person name="Arnold A.E."/>
            <person name="Ju Y.M."/>
            <person name="Slot J.C."/>
            <person name="Ahrendt S."/>
            <person name="Moore L.P."/>
            <person name="Eastman K.E."/>
            <person name="Scott K."/>
            <person name="Konkel Z."/>
            <person name="Mondo S.J."/>
            <person name="Kuo A."/>
            <person name="Hayes R.D."/>
            <person name="Haridas S."/>
            <person name="Andreopoulos B."/>
            <person name="Riley R."/>
            <person name="LaButti K."/>
            <person name="Pangilinan J."/>
            <person name="Lipzen A."/>
            <person name="Amirebrahimi M."/>
            <person name="Yan J."/>
            <person name="Adam C."/>
            <person name="Keymanesh K."/>
            <person name="Ng V."/>
            <person name="Louie K."/>
            <person name="Northen T."/>
            <person name="Drula E."/>
            <person name="Henrissat B."/>
            <person name="Hsieh H.M."/>
            <person name="Youens-Clark K."/>
            <person name="Lutzoni F."/>
            <person name="Miadlikowska J."/>
            <person name="Eastwood D.C."/>
            <person name="Hamelin R.C."/>
            <person name="Grigoriev I.V."/>
            <person name="U'Ren J.M."/>
        </authorList>
    </citation>
    <scope>NUCLEOTIDE SEQUENCE [LARGE SCALE GENOMIC DNA]</scope>
    <source>
        <strain evidence="1 2">CBS 119005</strain>
    </source>
</reference>
<name>A0ACB9Z6H6_9PEZI</name>
<keyword evidence="2" id="KW-1185">Reference proteome</keyword>
<sequence>MPEQIENPFILPSCTLSFHKQYLPPFIMMLSNETIVAIIALLIMCLPGLRFFMRIIRRGDAQPTQVNTIVPLELISMPDDPVSLEGGILYARRTVTIDTFMIRSTAVPSFRWAFQRHGSELDNPHT</sequence>
<comment type="caution">
    <text evidence="1">The sequence shown here is derived from an EMBL/GenBank/DDBJ whole genome shotgun (WGS) entry which is preliminary data.</text>
</comment>
<organism evidence="1 2">
    <name type="scientific">Hypoxylon rubiginosum</name>
    <dbReference type="NCBI Taxonomy" id="110542"/>
    <lineage>
        <taxon>Eukaryota</taxon>
        <taxon>Fungi</taxon>
        <taxon>Dikarya</taxon>
        <taxon>Ascomycota</taxon>
        <taxon>Pezizomycotina</taxon>
        <taxon>Sordariomycetes</taxon>
        <taxon>Xylariomycetidae</taxon>
        <taxon>Xylariales</taxon>
        <taxon>Hypoxylaceae</taxon>
        <taxon>Hypoxylon</taxon>
    </lineage>
</organism>
<gene>
    <name evidence="1" type="ORF">F4820DRAFT_415764</name>
</gene>
<dbReference type="EMBL" id="MU393454">
    <property type="protein sequence ID" value="KAI4866848.1"/>
    <property type="molecule type" value="Genomic_DNA"/>
</dbReference>
<proteinExistence type="predicted"/>
<dbReference type="Proteomes" id="UP001497700">
    <property type="component" value="Unassembled WGS sequence"/>
</dbReference>
<evidence type="ECO:0000313" key="1">
    <source>
        <dbReference type="EMBL" id="KAI4866848.1"/>
    </source>
</evidence>